<gene>
    <name evidence="2" type="ORF">OKA104_LOCUS53645</name>
</gene>
<keyword evidence="1" id="KW-0732">Signal</keyword>
<dbReference type="EMBL" id="CAJOAY010033848">
    <property type="protein sequence ID" value="CAF4441284.1"/>
    <property type="molecule type" value="Genomic_DNA"/>
</dbReference>
<proteinExistence type="predicted"/>
<dbReference type="Proteomes" id="UP000663881">
    <property type="component" value="Unassembled WGS sequence"/>
</dbReference>
<evidence type="ECO:0000313" key="2">
    <source>
        <dbReference type="EMBL" id="CAF4441284.1"/>
    </source>
</evidence>
<reference evidence="2" key="1">
    <citation type="submission" date="2021-02" db="EMBL/GenBank/DDBJ databases">
        <authorList>
            <person name="Nowell W R."/>
        </authorList>
    </citation>
    <scope>NUCLEOTIDE SEQUENCE</scope>
</reference>
<evidence type="ECO:0000256" key="1">
    <source>
        <dbReference type="SAM" id="SignalP"/>
    </source>
</evidence>
<feature type="non-terminal residue" evidence="2">
    <location>
        <position position="1"/>
    </location>
</feature>
<name>A0A820RWF3_9BILA</name>
<accession>A0A820RWF3</accession>
<organism evidence="2 3">
    <name type="scientific">Adineta steineri</name>
    <dbReference type="NCBI Taxonomy" id="433720"/>
    <lineage>
        <taxon>Eukaryota</taxon>
        <taxon>Metazoa</taxon>
        <taxon>Spiralia</taxon>
        <taxon>Gnathifera</taxon>
        <taxon>Rotifera</taxon>
        <taxon>Eurotatoria</taxon>
        <taxon>Bdelloidea</taxon>
        <taxon>Adinetida</taxon>
        <taxon>Adinetidae</taxon>
        <taxon>Adineta</taxon>
    </lineage>
</organism>
<comment type="caution">
    <text evidence="2">The sequence shown here is derived from an EMBL/GenBank/DDBJ whole genome shotgun (WGS) entry which is preliminary data.</text>
</comment>
<evidence type="ECO:0000313" key="3">
    <source>
        <dbReference type="Proteomes" id="UP000663881"/>
    </source>
</evidence>
<feature type="chain" id="PRO_5032346748" evidence="1">
    <location>
        <begin position="24"/>
        <end position="84"/>
    </location>
</feature>
<dbReference type="AlphaFoldDB" id="A0A820RWF3"/>
<sequence length="84" mass="9508">INLRGFIDFFIVMIFITCTSARARNWDDSEYYDKRLFGCIALGEPCKHTLLAKACCEKSKCHPTTNTCVSVTSSGTWLDHRNGK</sequence>
<feature type="signal peptide" evidence="1">
    <location>
        <begin position="1"/>
        <end position="23"/>
    </location>
</feature>
<protein>
    <submittedName>
        <fullName evidence="2">Uncharacterized protein</fullName>
    </submittedName>
</protein>